<evidence type="ECO:0000256" key="2">
    <source>
        <dbReference type="SAM" id="Phobius"/>
    </source>
</evidence>
<feature type="non-terminal residue" evidence="3">
    <location>
        <position position="1"/>
    </location>
</feature>
<dbReference type="AlphaFoldDB" id="A0A0G0TSK6"/>
<sequence>LSGRPSSLMIVLPSTCCFGLMLFQSPILGLSAEISKMNRATLDYFLKRKDPPEVSGGDMAGRVAGGGSLRVGDDEQIRRDRFAGDGGQSGSAGPLAGD</sequence>
<keyword evidence="2" id="KW-1133">Transmembrane helix</keyword>
<feature type="region of interest" description="Disordered" evidence="1">
    <location>
        <begin position="49"/>
        <end position="98"/>
    </location>
</feature>
<keyword evidence="2" id="KW-0472">Membrane</keyword>
<name>A0A0G0TSK6_9BACT</name>
<evidence type="ECO:0000313" key="4">
    <source>
        <dbReference type="Proteomes" id="UP000034072"/>
    </source>
</evidence>
<keyword evidence="2" id="KW-0812">Transmembrane</keyword>
<comment type="caution">
    <text evidence="3">The sequence shown here is derived from an EMBL/GenBank/DDBJ whole genome shotgun (WGS) entry which is preliminary data.</text>
</comment>
<feature type="transmembrane region" description="Helical" evidence="2">
    <location>
        <begin position="6"/>
        <end position="30"/>
    </location>
</feature>
<reference evidence="3 4" key="1">
    <citation type="journal article" date="2015" name="Nature">
        <title>rRNA introns, odd ribosomes, and small enigmatic genomes across a large radiation of phyla.</title>
        <authorList>
            <person name="Brown C.T."/>
            <person name="Hug L.A."/>
            <person name="Thomas B.C."/>
            <person name="Sharon I."/>
            <person name="Castelle C.J."/>
            <person name="Singh A."/>
            <person name="Wilkins M.J."/>
            <person name="Williams K.H."/>
            <person name="Banfield J.F."/>
        </authorList>
    </citation>
    <scope>NUCLEOTIDE SEQUENCE [LARGE SCALE GENOMIC DNA]</scope>
</reference>
<evidence type="ECO:0000256" key="1">
    <source>
        <dbReference type="SAM" id="MobiDB-lite"/>
    </source>
</evidence>
<dbReference type="EMBL" id="LBXZ01000004">
    <property type="protein sequence ID" value="KKR40847.1"/>
    <property type="molecule type" value="Genomic_DNA"/>
</dbReference>
<accession>A0A0G0TSK6</accession>
<proteinExistence type="predicted"/>
<protein>
    <submittedName>
        <fullName evidence="3">Uncharacterized protein</fullName>
    </submittedName>
</protein>
<gene>
    <name evidence="3" type="ORF">UT75_C0004G0058</name>
</gene>
<organism evidence="3 4">
    <name type="scientific">Candidatus Yanofskybacteria bacterium GW2011_GWE2_40_11</name>
    <dbReference type="NCBI Taxonomy" id="1619033"/>
    <lineage>
        <taxon>Bacteria</taxon>
        <taxon>Candidatus Yanofskyibacteriota</taxon>
    </lineage>
</organism>
<dbReference type="Proteomes" id="UP000034072">
    <property type="component" value="Unassembled WGS sequence"/>
</dbReference>
<feature type="compositionally biased region" description="Basic and acidic residues" evidence="1">
    <location>
        <begin position="71"/>
        <end position="83"/>
    </location>
</feature>
<evidence type="ECO:0000313" key="3">
    <source>
        <dbReference type="EMBL" id="KKR40847.1"/>
    </source>
</evidence>